<organism evidence="1 2">
    <name type="scientific">Paenibacillus oryzisoli</name>
    <dbReference type="NCBI Taxonomy" id="1850517"/>
    <lineage>
        <taxon>Bacteria</taxon>
        <taxon>Bacillati</taxon>
        <taxon>Bacillota</taxon>
        <taxon>Bacilli</taxon>
        <taxon>Bacillales</taxon>
        <taxon>Paenibacillaceae</taxon>
        <taxon>Paenibacillus</taxon>
    </lineage>
</organism>
<dbReference type="PANTHER" id="PTHR38009:SF1">
    <property type="entry name" value="CONSERVED HYPOTHETICAL PHAGE TAIL PROTEIN"/>
    <property type="match status" value="1"/>
</dbReference>
<proteinExistence type="predicted"/>
<dbReference type="AlphaFoldDB" id="A0A198AAI8"/>
<dbReference type="PANTHER" id="PTHR38009">
    <property type="entry name" value="CONSERVED HYPOTHETICAL PHAGE TAIL PROTEIN"/>
    <property type="match status" value="1"/>
</dbReference>
<name>A0A198AAI8_9BACL</name>
<dbReference type="RefSeq" id="WP_068664312.1">
    <property type="nucleotide sequence ID" value="NZ_LYPB01000064.1"/>
</dbReference>
<evidence type="ECO:0000313" key="1">
    <source>
        <dbReference type="EMBL" id="OAS18509.1"/>
    </source>
</evidence>
<accession>A0A198AAI8</accession>
<keyword evidence="2" id="KW-1185">Reference proteome</keyword>
<dbReference type="NCBIfam" id="TIGR02241">
    <property type="entry name" value="conserved hypothetical phage tail region protein"/>
    <property type="match status" value="1"/>
</dbReference>
<evidence type="ECO:0000313" key="2">
    <source>
        <dbReference type="Proteomes" id="UP000078454"/>
    </source>
</evidence>
<dbReference type="GO" id="GO:0005198">
    <property type="term" value="F:structural molecule activity"/>
    <property type="evidence" value="ECO:0007669"/>
    <property type="project" value="InterPro"/>
</dbReference>
<dbReference type="InterPro" id="IPR010667">
    <property type="entry name" value="Phage_T4_Gp19"/>
</dbReference>
<dbReference type="EMBL" id="LYPB01000064">
    <property type="protein sequence ID" value="OAS18509.1"/>
    <property type="molecule type" value="Genomic_DNA"/>
</dbReference>
<sequence length="149" mass="16712">MAKNSSKLHNVGGNFRFLVELDGLIVGGFSEVTGMKSEIEVKPYWEGGLNTHPHYMIQHTKYPNIVLKRGISNSNELWDWYSNAAQGKISRKNGSILLYNVEGKEMCRWEFTSAFPVKWNGPDLNAGNANVAIESVELVHAGLKTIFKK</sequence>
<comment type="caution">
    <text evidence="1">The sequence shown here is derived from an EMBL/GenBank/DDBJ whole genome shotgun (WGS) entry which is preliminary data.</text>
</comment>
<dbReference type="OrthoDB" id="73314at2"/>
<reference evidence="1 2" key="1">
    <citation type="submission" date="2016-05" db="EMBL/GenBank/DDBJ databases">
        <title>Paenibacillus sp. 1ZS3-15 nov., isolated from the rhizosphere soil.</title>
        <authorList>
            <person name="Zhang X.X."/>
            <person name="Zhang J."/>
        </authorList>
    </citation>
    <scope>NUCLEOTIDE SEQUENCE [LARGE SCALE GENOMIC DNA]</scope>
    <source>
        <strain evidence="1 2">1ZS3-15</strain>
    </source>
</reference>
<dbReference type="STRING" id="1850517.A8708_03820"/>
<gene>
    <name evidence="1" type="ORF">A8708_03820</name>
</gene>
<dbReference type="Pfam" id="PF06841">
    <property type="entry name" value="Phage_T4_gp19"/>
    <property type="match status" value="1"/>
</dbReference>
<dbReference type="InterPro" id="IPR011747">
    <property type="entry name" value="CHP02241"/>
</dbReference>
<dbReference type="Proteomes" id="UP000078454">
    <property type="component" value="Unassembled WGS sequence"/>
</dbReference>
<protein>
    <submittedName>
        <fullName evidence="1">Phage tail protein</fullName>
    </submittedName>
</protein>